<dbReference type="Proteomes" id="UP000001589">
    <property type="component" value="Chromosome"/>
</dbReference>
<accession>A2BXW4</accession>
<dbReference type="GO" id="GO:0016757">
    <property type="term" value="F:glycosyltransferase activity"/>
    <property type="evidence" value="ECO:0007669"/>
    <property type="project" value="TreeGrafter"/>
</dbReference>
<dbReference type="HOGENOM" id="CLU_723152_0_0_3"/>
<dbReference type="Gene3D" id="3.40.50.2000">
    <property type="entry name" value="Glycogen Phosphorylase B"/>
    <property type="match status" value="2"/>
</dbReference>
<reference evidence="2 3" key="1">
    <citation type="journal article" date="2007" name="PLoS Genet.">
        <title>Patterns and implications of gene gain and loss in the evolution of Prochlorococcus.</title>
        <authorList>
            <person name="Kettler G.C."/>
            <person name="Martiny A.C."/>
            <person name="Huang K."/>
            <person name="Zucker J."/>
            <person name="Coleman M.L."/>
            <person name="Rodrigue S."/>
            <person name="Chen F."/>
            <person name="Lapidus A."/>
            <person name="Ferriera S."/>
            <person name="Johnson J."/>
            <person name="Steglich C."/>
            <person name="Church G.M."/>
            <person name="Richardson P."/>
            <person name="Chisholm S.W."/>
        </authorList>
    </citation>
    <scope>NUCLEOTIDE SEQUENCE [LARGE SCALE GENOMIC DNA]</scope>
    <source>
        <strain evidence="2 3">MIT 9515</strain>
    </source>
</reference>
<dbReference type="PANTHER" id="PTHR46401">
    <property type="entry name" value="GLYCOSYLTRANSFERASE WBBK-RELATED"/>
    <property type="match status" value="1"/>
</dbReference>
<dbReference type="RefSeq" id="WP_011820722.1">
    <property type="nucleotide sequence ID" value="NC_008817.1"/>
</dbReference>
<dbReference type="eggNOG" id="COG0438">
    <property type="taxonomic scope" value="Bacteria"/>
</dbReference>
<dbReference type="AlphaFoldDB" id="A2BXW4"/>
<name>A2BXW4_PROM5</name>
<dbReference type="CAZy" id="GT4">
    <property type="family name" value="Glycosyltransferase Family 4"/>
</dbReference>
<evidence type="ECO:0008006" key="4">
    <source>
        <dbReference type="Google" id="ProtNLM"/>
    </source>
</evidence>
<sequence>MTKLKKRYLICNGDANSYTTHGGLPYNFFKSAKQYGLIDKAISLDYQKLKYWKSIWNFTQLLKYGKPRGFQWSAVYTNKLIKQIKYLDDEEISILSIYPLLPSYPWPQKWDVVYYIDATIYQILDEYKLSKLISNSYKKEIINREKLNYVRANKIICRSDWAIKSLIKDYQIDKTKIFLVPGGANLDMKEIDRSKLLTIPPKPSDYNPIILGFIGLDWERKGGDFLINLADTFNENNIPFEIRVIGPKQDTLPNHPCLKYVGFIDKFLNLDLFIEELKSWHFGTLFSKAEAFGISNRECLILGVPVICHDIGGISSTLPKSNFGKIFDANPSPLIVYSWLMDIFNPYEKYISLRKKLLKQYENFTWDRTITNLIKVL</sequence>
<protein>
    <recommendedName>
        <fullName evidence="4">Glycosyl transferase family 1 domain-containing protein</fullName>
    </recommendedName>
</protein>
<evidence type="ECO:0000313" key="3">
    <source>
        <dbReference type="Proteomes" id="UP000001589"/>
    </source>
</evidence>
<evidence type="ECO:0000313" key="2">
    <source>
        <dbReference type="EMBL" id="ABM72625.1"/>
    </source>
</evidence>
<dbReference type="EMBL" id="CP000552">
    <property type="protein sequence ID" value="ABM72625.1"/>
    <property type="molecule type" value="Genomic_DNA"/>
</dbReference>
<proteinExistence type="predicted"/>
<dbReference type="PANTHER" id="PTHR46401:SF2">
    <property type="entry name" value="GLYCOSYLTRANSFERASE WBBK-RELATED"/>
    <property type="match status" value="1"/>
</dbReference>
<dbReference type="STRING" id="167542.P9515_14181"/>
<dbReference type="CDD" id="cd03801">
    <property type="entry name" value="GT4_PimA-like"/>
    <property type="match status" value="1"/>
</dbReference>
<dbReference type="GeneID" id="60201649"/>
<dbReference type="OrthoDB" id="9790710at2"/>
<organism evidence="2 3">
    <name type="scientific">Prochlorococcus marinus (strain MIT 9515)</name>
    <dbReference type="NCBI Taxonomy" id="167542"/>
    <lineage>
        <taxon>Bacteria</taxon>
        <taxon>Bacillati</taxon>
        <taxon>Cyanobacteriota</taxon>
        <taxon>Cyanophyceae</taxon>
        <taxon>Synechococcales</taxon>
        <taxon>Prochlorococcaceae</taxon>
        <taxon>Prochlorococcus</taxon>
    </lineage>
</organism>
<dbReference type="GO" id="GO:0009103">
    <property type="term" value="P:lipopolysaccharide biosynthetic process"/>
    <property type="evidence" value="ECO:0007669"/>
    <property type="project" value="TreeGrafter"/>
</dbReference>
<dbReference type="KEGG" id="pmc:P9515_14181"/>
<gene>
    <name evidence="2" type="ordered locus">P9515_14181</name>
</gene>
<dbReference type="SUPFAM" id="SSF53756">
    <property type="entry name" value="UDP-Glycosyltransferase/glycogen phosphorylase"/>
    <property type="match status" value="1"/>
</dbReference>
<keyword evidence="1" id="KW-0808">Transferase</keyword>
<evidence type="ECO:0000256" key="1">
    <source>
        <dbReference type="ARBA" id="ARBA00022679"/>
    </source>
</evidence>